<gene>
    <name evidence="1" type="ORF">AJ85_00320</name>
</gene>
<organism evidence="1 2">
    <name type="scientific">Alkalihalobacillus alcalophilus ATCC 27647 = CGMCC 1.3604</name>
    <dbReference type="NCBI Taxonomy" id="1218173"/>
    <lineage>
        <taxon>Bacteria</taxon>
        <taxon>Bacillati</taxon>
        <taxon>Bacillota</taxon>
        <taxon>Bacilli</taxon>
        <taxon>Bacillales</taxon>
        <taxon>Bacillaceae</taxon>
        <taxon>Alkalihalobacillus</taxon>
    </lineage>
</organism>
<protein>
    <submittedName>
        <fullName evidence="1">Uncharacterized protein</fullName>
    </submittedName>
</protein>
<sequence>MCKEGNVKNPSKNKKFDEYPKSLKKALRYIRQDAKLEDLDKIERTFLDFIKTRRKELQQKP</sequence>
<dbReference type="EMBL" id="JALP01000323">
    <property type="protein sequence ID" value="THG88728.1"/>
    <property type="molecule type" value="Genomic_DNA"/>
</dbReference>
<dbReference type="RefSeq" id="WP_003321018.1">
    <property type="nucleotide sequence ID" value="NZ_ALPT02000131.1"/>
</dbReference>
<evidence type="ECO:0000313" key="2">
    <source>
        <dbReference type="Proteomes" id="UP000297014"/>
    </source>
</evidence>
<comment type="caution">
    <text evidence="1">The sequence shown here is derived from an EMBL/GenBank/DDBJ whole genome shotgun (WGS) entry which is preliminary data.</text>
</comment>
<evidence type="ECO:0000313" key="1">
    <source>
        <dbReference type="EMBL" id="THG88728.1"/>
    </source>
</evidence>
<dbReference type="OrthoDB" id="2649190at2"/>
<dbReference type="AlphaFoldDB" id="A0A4S4JUE0"/>
<proteinExistence type="predicted"/>
<reference evidence="1 2" key="1">
    <citation type="submission" date="2014-01" db="EMBL/GenBank/DDBJ databases">
        <title>Draft genome sequencing of Bacillus alcalophilus CGMCC 1.3604.</title>
        <authorList>
            <person name="Yang J."/>
            <person name="Diao L."/>
            <person name="Yang S."/>
        </authorList>
    </citation>
    <scope>NUCLEOTIDE SEQUENCE [LARGE SCALE GENOMIC DNA]</scope>
    <source>
        <strain evidence="1 2">CGMCC 1.3604</strain>
    </source>
</reference>
<name>A0A4S4JUE0_ALKAL</name>
<accession>A0A4S4JUE0</accession>
<dbReference type="Proteomes" id="UP000297014">
    <property type="component" value="Unassembled WGS sequence"/>
</dbReference>